<gene>
    <name evidence="11" type="primary">RFTN1</name>
</gene>
<comment type="subcellular location">
    <subcellularLocation>
        <location evidence="1">Cell membrane</location>
        <topology evidence="1">Lipid-anchor</topology>
    </subcellularLocation>
</comment>
<dbReference type="KEGG" id="vpc:102525873"/>
<evidence type="ECO:0000256" key="1">
    <source>
        <dbReference type="ARBA" id="ARBA00004193"/>
    </source>
</evidence>
<dbReference type="FunCoup" id="A0A6I9IA77">
    <property type="interactions" value="229"/>
</dbReference>
<keyword evidence="10" id="KW-1185">Reference proteome</keyword>
<dbReference type="Pfam" id="PF15250">
    <property type="entry name" value="Raftlin"/>
    <property type="match status" value="1"/>
</dbReference>
<dbReference type="CTD" id="23180"/>
<dbReference type="OrthoDB" id="9942562at2759"/>
<organism evidence="10 11">
    <name type="scientific">Vicugna pacos</name>
    <name type="common">Alpaca</name>
    <name type="synonym">Lama pacos</name>
    <dbReference type="NCBI Taxonomy" id="30538"/>
    <lineage>
        <taxon>Eukaryota</taxon>
        <taxon>Metazoa</taxon>
        <taxon>Chordata</taxon>
        <taxon>Craniata</taxon>
        <taxon>Vertebrata</taxon>
        <taxon>Euteleostomi</taxon>
        <taxon>Mammalia</taxon>
        <taxon>Eutheria</taxon>
        <taxon>Laurasiatheria</taxon>
        <taxon>Artiodactyla</taxon>
        <taxon>Tylopoda</taxon>
        <taxon>Camelidae</taxon>
        <taxon>Vicugna</taxon>
    </lineage>
</organism>
<evidence type="ECO:0000313" key="10">
    <source>
        <dbReference type="Proteomes" id="UP001652581"/>
    </source>
</evidence>
<evidence type="ECO:0000256" key="8">
    <source>
        <dbReference type="SAM" id="MobiDB-lite"/>
    </source>
</evidence>
<name>A0A6I9IA77_VICPA</name>
<keyword evidence="7" id="KW-0449">Lipoprotein</keyword>
<evidence type="ECO:0000313" key="11">
    <source>
        <dbReference type="RefSeq" id="XP_006205387.2"/>
    </source>
</evidence>
<feature type="region of interest" description="Disordered" evidence="8">
    <location>
        <begin position="220"/>
        <end position="307"/>
    </location>
</feature>
<evidence type="ECO:0000256" key="6">
    <source>
        <dbReference type="ARBA" id="ARBA00023139"/>
    </source>
</evidence>
<feature type="compositionally biased region" description="Acidic residues" evidence="8">
    <location>
        <begin position="598"/>
        <end position="607"/>
    </location>
</feature>
<protein>
    <submittedName>
        <fullName evidence="11">Raftlin isoform X1</fullName>
    </submittedName>
</protein>
<keyword evidence="9" id="KW-0732">Signal</keyword>
<dbReference type="Proteomes" id="UP001652581">
    <property type="component" value="Chromosome 1"/>
</dbReference>
<dbReference type="AlphaFoldDB" id="A0A6I9IA77"/>
<dbReference type="PANTHER" id="PTHR17601">
    <property type="entry name" value="RAFTLIN-RELATED"/>
    <property type="match status" value="1"/>
</dbReference>
<dbReference type="GeneID" id="102525873"/>
<keyword evidence="5" id="KW-0472">Membrane</keyword>
<feature type="compositionally biased region" description="Basic residues" evidence="8">
    <location>
        <begin position="493"/>
        <end position="502"/>
    </location>
</feature>
<dbReference type="PANTHER" id="PTHR17601:SF3">
    <property type="entry name" value="RAFTLIN"/>
    <property type="match status" value="1"/>
</dbReference>
<evidence type="ECO:0000256" key="4">
    <source>
        <dbReference type="ARBA" id="ARBA00022707"/>
    </source>
</evidence>
<evidence type="ECO:0000256" key="7">
    <source>
        <dbReference type="ARBA" id="ARBA00023288"/>
    </source>
</evidence>
<keyword evidence="6" id="KW-0564">Palmitate</keyword>
<proteinExistence type="inferred from homology"/>
<comment type="similarity">
    <text evidence="2">Belongs to the raftlin family.</text>
</comment>
<dbReference type="GO" id="GO:0005886">
    <property type="term" value="C:plasma membrane"/>
    <property type="evidence" value="ECO:0007669"/>
    <property type="project" value="UniProtKB-SubCell"/>
</dbReference>
<feature type="compositionally biased region" description="Basic and acidic residues" evidence="8">
    <location>
        <begin position="503"/>
        <end position="521"/>
    </location>
</feature>
<dbReference type="InParanoid" id="A0A6I9IA77"/>
<accession>A0A6I9IA77</accession>
<keyword evidence="3" id="KW-1003">Cell membrane</keyword>
<sequence>MGRRGLGLTFWLKKIVSGALWGEAPQSSLLGLVDSSCSRTPRKEAEGSSEATAAEMGCGLNKLEKRDDKRPGNIYSTLKRPQVETKVDVSYEYRFLDFTTLSATELPRSSAVRLASLRDLPTQLLELYQQGFLLVALHPFVQPTHKQEKTPLEHIFRAILIKKTDRSQKADLHGEGYILELDCCSSLAHLTDQKIIPEFVKKVQEAASRGLKFVGVIPQHRCPGTSAGSGPQTDARNATKEPGRCGDEESLGAADGSPEPGQGPGGETPAAQQPRSASGECDGAESPLRGVSETPDGPDGDPSEAQREPLSGRMEIFALFNKPKSGQQCRQYYPVTIPLRVSRNGQTVSGLDANWLEHMSDHFRKGGVLVNAVFQLGLVNDSLHGLTDGVFIFEAVSAEDSRAVQGYDAIVVEQWTVLEGVEVQTDYVPLLNSLAAYGWQLTCVLPTPVVKTTREGNISTKQVVFLQRPCLPQKIKKESKFQWRFSREEMRNRQSRKSRGKRGARDKQQTEEKEKNLEDQFPKAGDVGNHLPGLQQEDWASEEVTGEKLCPDGQLCVDGGAVQNGPSGHSPAPAGGGAGCSGPDPGEGAREGGAGEGGAEEAAAEDN</sequence>
<dbReference type="InterPro" id="IPR028169">
    <property type="entry name" value="Raftlin"/>
</dbReference>
<evidence type="ECO:0000256" key="2">
    <source>
        <dbReference type="ARBA" id="ARBA00006390"/>
    </source>
</evidence>
<feature type="compositionally biased region" description="Basic and acidic residues" evidence="8">
    <location>
        <begin position="237"/>
        <end position="247"/>
    </location>
</feature>
<keyword evidence="4" id="KW-0519">Myristate</keyword>
<feature type="chain" id="PRO_5045624812" evidence="9">
    <location>
        <begin position="19"/>
        <end position="607"/>
    </location>
</feature>
<evidence type="ECO:0000256" key="9">
    <source>
        <dbReference type="SAM" id="SignalP"/>
    </source>
</evidence>
<feature type="compositionally biased region" description="Polar residues" evidence="8">
    <location>
        <begin position="226"/>
        <end position="236"/>
    </location>
</feature>
<feature type="signal peptide" evidence="9">
    <location>
        <begin position="1"/>
        <end position="18"/>
    </location>
</feature>
<reference evidence="10" key="1">
    <citation type="submission" date="2025-05" db="UniProtKB">
        <authorList>
            <consortium name="RefSeq"/>
        </authorList>
    </citation>
    <scope>NUCLEOTIDE SEQUENCE [LARGE SCALE GENOMIC DNA]</scope>
</reference>
<feature type="region of interest" description="Disordered" evidence="8">
    <location>
        <begin position="486"/>
        <end position="607"/>
    </location>
</feature>
<evidence type="ECO:0000256" key="5">
    <source>
        <dbReference type="ARBA" id="ARBA00023136"/>
    </source>
</evidence>
<evidence type="ECO:0000256" key="3">
    <source>
        <dbReference type="ARBA" id="ARBA00022475"/>
    </source>
</evidence>
<dbReference type="RefSeq" id="XP_006205387.2">
    <property type="nucleotide sequence ID" value="XM_006205325.4"/>
</dbReference>
<reference evidence="11" key="2">
    <citation type="submission" date="2025-08" db="UniProtKB">
        <authorList>
            <consortium name="RefSeq"/>
        </authorList>
    </citation>
    <scope>IDENTIFICATION</scope>
</reference>